<sequence>MKIDKEILFCMIKGFSWHKLKDTVLVKKVDHNSLAAQIEQAKRAWFIAQNQMEWADRDMLEAAILHTTACERRYMALLQKARNNHYITWQEKELAPVVISNS</sequence>
<name>A4J8A4_DESRM</name>
<dbReference type="EMBL" id="CP000612">
    <property type="protein sequence ID" value="ABO51307.1"/>
    <property type="molecule type" value="Genomic_DNA"/>
</dbReference>
<proteinExistence type="predicted"/>
<evidence type="ECO:0008006" key="3">
    <source>
        <dbReference type="Google" id="ProtNLM"/>
    </source>
</evidence>
<dbReference type="KEGG" id="drm:Dred_2803"/>
<dbReference type="AlphaFoldDB" id="A4J8A4"/>
<accession>A4J8A4</accession>
<organism evidence="1 2">
    <name type="scientific">Desulforamulus reducens (strain ATCC BAA-1160 / DSM 100696 / MI-1)</name>
    <name type="common">Desulfotomaculum reducens</name>
    <dbReference type="NCBI Taxonomy" id="349161"/>
    <lineage>
        <taxon>Bacteria</taxon>
        <taxon>Bacillati</taxon>
        <taxon>Bacillota</taxon>
        <taxon>Clostridia</taxon>
        <taxon>Eubacteriales</taxon>
        <taxon>Peptococcaceae</taxon>
        <taxon>Desulforamulus</taxon>
    </lineage>
</organism>
<dbReference type="HOGENOM" id="CLU_2272878_0_0_9"/>
<protein>
    <recommendedName>
        <fullName evidence="3">DUF2508 family protein</fullName>
    </recommendedName>
</protein>
<dbReference type="RefSeq" id="WP_011879102.1">
    <property type="nucleotide sequence ID" value="NC_009253.1"/>
</dbReference>
<dbReference type="Proteomes" id="UP000001556">
    <property type="component" value="Chromosome"/>
</dbReference>
<evidence type="ECO:0000313" key="1">
    <source>
        <dbReference type="EMBL" id="ABO51307.1"/>
    </source>
</evidence>
<gene>
    <name evidence="1" type="ordered locus">Dred_2803</name>
</gene>
<dbReference type="Pfam" id="PF10704">
    <property type="entry name" value="DUF2508"/>
    <property type="match status" value="1"/>
</dbReference>
<dbReference type="InterPro" id="IPR019644">
    <property type="entry name" value="DUF2508"/>
</dbReference>
<dbReference type="OrthoDB" id="1786945at2"/>
<reference evidence="1 2" key="1">
    <citation type="submission" date="2007-03" db="EMBL/GenBank/DDBJ databases">
        <title>Complete sequence of Desulfotomaculum reducens MI-1.</title>
        <authorList>
            <consortium name="US DOE Joint Genome Institute"/>
            <person name="Copeland A."/>
            <person name="Lucas S."/>
            <person name="Lapidus A."/>
            <person name="Barry K."/>
            <person name="Detter J.C."/>
            <person name="Glavina del Rio T."/>
            <person name="Hammon N."/>
            <person name="Israni S."/>
            <person name="Dalin E."/>
            <person name="Tice H."/>
            <person name="Pitluck S."/>
            <person name="Sims D."/>
            <person name="Brettin T."/>
            <person name="Bruce D."/>
            <person name="Han C."/>
            <person name="Tapia R."/>
            <person name="Schmutz J."/>
            <person name="Larimer F."/>
            <person name="Land M."/>
            <person name="Hauser L."/>
            <person name="Kyrpides N."/>
            <person name="Kim E."/>
            <person name="Tebo B.M."/>
            <person name="Richardson P."/>
        </authorList>
    </citation>
    <scope>NUCLEOTIDE SEQUENCE [LARGE SCALE GENOMIC DNA]</scope>
    <source>
        <strain evidence="1 2">MI-1</strain>
    </source>
</reference>
<evidence type="ECO:0000313" key="2">
    <source>
        <dbReference type="Proteomes" id="UP000001556"/>
    </source>
</evidence>
<keyword evidence="2" id="KW-1185">Reference proteome</keyword>